<dbReference type="Gene3D" id="3.30.420.10">
    <property type="entry name" value="Ribonuclease H-like superfamily/Ribonuclease H"/>
    <property type="match status" value="1"/>
</dbReference>
<dbReference type="SUPFAM" id="SSF53098">
    <property type="entry name" value="Ribonuclease H-like"/>
    <property type="match status" value="1"/>
</dbReference>
<evidence type="ECO:0000259" key="6">
    <source>
        <dbReference type="SMART" id="SM00479"/>
    </source>
</evidence>
<dbReference type="CDD" id="cd06135">
    <property type="entry name" value="Orn"/>
    <property type="match status" value="1"/>
</dbReference>
<dbReference type="InterPro" id="IPR013520">
    <property type="entry name" value="Ribonucl_H"/>
</dbReference>
<feature type="domain" description="Exonuclease" evidence="6">
    <location>
        <begin position="64"/>
        <end position="238"/>
    </location>
</feature>
<keyword evidence="2" id="KW-0540">Nuclease</keyword>
<dbReference type="InterPro" id="IPR036397">
    <property type="entry name" value="RNaseH_sf"/>
</dbReference>
<dbReference type="EC" id="3.1.-.-" evidence="7"/>
<dbReference type="GO" id="GO:0000175">
    <property type="term" value="F:3'-5'-RNA exonuclease activity"/>
    <property type="evidence" value="ECO:0007669"/>
    <property type="project" value="InterPro"/>
</dbReference>
<sequence length="271" mass="30032">MQHRFAADRDGEHSHAEKPRASGPPGRLGGLRAASTPCHGEGSLAPEHQDQHRGATVSNTPAEQIVWIDCEMTGLDVDRDGLCEIAVIVTDFDLTPLDPGFEVVINPGPDALEQMNDFVRSMHAGSGLLPRIEAGVSVEEAERQVLDYVNRFVGPGRRPLVAGNTIGMDRRFIAKYMPVLEERLHYRSIDVSTIKELARRWYVPAYFNAPEKRGGHRALADIAESIQELAYFRETVMLEAPGPDKTVTAEIARRMGERYAPFIDGEPQPPR</sequence>
<evidence type="ECO:0000256" key="3">
    <source>
        <dbReference type="ARBA" id="ARBA00022801"/>
    </source>
</evidence>
<keyword evidence="8" id="KW-1185">Reference proteome</keyword>
<keyword evidence="3 7" id="KW-0378">Hydrolase</keyword>
<dbReference type="AlphaFoldDB" id="A0A939LVP3"/>
<dbReference type="GO" id="GO:0003676">
    <property type="term" value="F:nucleic acid binding"/>
    <property type="evidence" value="ECO:0007669"/>
    <property type="project" value="InterPro"/>
</dbReference>
<name>A0A939LVP3_9MICO</name>
<proteinExistence type="inferred from homology"/>
<evidence type="ECO:0000313" key="7">
    <source>
        <dbReference type="EMBL" id="MBO1805664.1"/>
    </source>
</evidence>
<feature type="region of interest" description="Disordered" evidence="5">
    <location>
        <begin position="1"/>
        <end position="58"/>
    </location>
</feature>
<comment type="caution">
    <text evidence="7">The sequence shown here is derived from an EMBL/GenBank/DDBJ whole genome shotgun (WGS) entry which is preliminary data.</text>
</comment>
<dbReference type="EMBL" id="JAGDYL010000017">
    <property type="protein sequence ID" value="MBO1805664.1"/>
    <property type="molecule type" value="Genomic_DNA"/>
</dbReference>
<dbReference type="PANTHER" id="PTHR11046:SF0">
    <property type="entry name" value="OLIGORIBONUCLEASE, MITOCHONDRIAL"/>
    <property type="match status" value="1"/>
</dbReference>
<dbReference type="NCBIfam" id="NF003765">
    <property type="entry name" value="PRK05359.1"/>
    <property type="match status" value="1"/>
</dbReference>
<evidence type="ECO:0000256" key="1">
    <source>
        <dbReference type="ARBA" id="ARBA00009921"/>
    </source>
</evidence>
<accession>A0A939LVP3</accession>
<evidence type="ECO:0000256" key="2">
    <source>
        <dbReference type="ARBA" id="ARBA00022722"/>
    </source>
</evidence>
<organism evidence="7 8">
    <name type="scientific">Leucobacter ruminantium</name>
    <dbReference type="NCBI Taxonomy" id="1289170"/>
    <lineage>
        <taxon>Bacteria</taxon>
        <taxon>Bacillati</taxon>
        <taxon>Actinomycetota</taxon>
        <taxon>Actinomycetes</taxon>
        <taxon>Micrococcales</taxon>
        <taxon>Microbacteriaceae</taxon>
        <taxon>Leucobacter</taxon>
    </lineage>
</organism>
<evidence type="ECO:0000313" key="8">
    <source>
        <dbReference type="Proteomes" id="UP000664398"/>
    </source>
</evidence>
<keyword evidence="4" id="KW-0269">Exonuclease</keyword>
<dbReference type="Proteomes" id="UP000664398">
    <property type="component" value="Unassembled WGS sequence"/>
</dbReference>
<dbReference type="PANTHER" id="PTHR11046">
    <property type="entry name" value="OLIGORIBONUCLEASE, MITOCHONDRIAL"/>
    <property type="match status" value="1"/>
</dbReference>
<comment type="similarity">
    <text evidence="1">Belongs to the oligoribonuclease family.</text>
</comment>
<evidence type="ECO:0000256" key="4">
    <source>
        <dbReference type="ARBA" id="ARBA00022839"/>
    </source>
</evidence>
<reference evidence="7" key="1">
    <citation type="submission" date="2021-03" db="EMBL/GenBank/DDBJ databases">
        <title>Leucobacter chromiisoli sp. nov., isolated from chromium-containing soil of chemical plant.</title>
        <authorList>
            <person name="Xu Z."/>
        </authorList>
    </citation>
    <scope>NUCLEOTIDE SEQUENCE</scope>
    <source>
        <strain evidence="7">A2</strain>
    </source>
</reference>
<dbReference type="InterPro" id="IPR012337">
    <property type="entry name" value="RNaseH-like_sf"/>
</dbReference>
<protein>
    <submittedName>
        <fullName evidence="7">Oligoribonuclease</fullName>
        <ecNumber evidence="7">3.1.-.-</ecNumber>
    </submittedName>
</protein>
<gene>
    <name evidence="7" type="primary">orn</name>
    <name evidence="7" type="ORF">J4H91_10095</name>
</gene>
<feature type="compositionally biased region" description="Basic and acidic residues" evidence="5">
    <location>
        <begin position="1"/>
        <end position="20"/>
    </location>
</feature>
<dbReference type="InterPro" id="IPR022894">
    <property type="entry name" value="Oligoribonuclease"/>
</dbReference>
<dbReference type="Pfam" id="PF00929">
    <property type="entry name" value="RNase_T"/>
    <property type="match status" value="1"/>
</dbReference>
<evidence type="ECO:0000256" key="5">
    <source>
        <dbReference type="SAM" id="MobiDB-lite"/>
    </source>
</evidence>
<dbReference type="SMART" id="SM00479">
    <property type="entry name" value="EXOIII"/>
    <property type="match status" value="1"/>
</dbReference>